<evidence type="ECO:0000313" key="2">
    <source>
        <dbReference type="Proteomes" id="UP000264541"/>
    </source>
</evidence>
<gene>
    <name evidence="1" type="ORF">D0469_02330</name>
</gene>
<reference evidence="1 2" key="1">
    <citation type="submission" date="2018-08" db="EMBL/GenBank/DDBJ databases">
        <title>Bacillus chawlae sp. nov., Bacillus glennii sp. nov., and Bacillus saganii sp. nov. Isolated from the Vehicle Assembly Building at Kennedy Space Center where the Viking Spacecraft were Assembled.</title>
        <authorList>
            <person name="Seuylemezian A."/>
            <person name="Vaishampayan P."/>
        </authorList>
    </citation>
    <scope>NUCLEOTIDE SEQUENCE [LARGE SCALE GENOMIC DNA]</scope>
    <source>
        <strain evidence="1 2">V47-23a</strain>
    </source>
</reference>
<dbReference type="Pfam" id="PF07875">
    <property type="entry name" value="Coat_F"/>
    <property type="match status" value="1"/>
</dbReference>
<dbReference type="OrthoDB" id="2703958at2"/>
<accession>A0A372LT51</accession>
<protein>
    <submittedName>
        <fullName evidence="1">Spore coat protein</fullName>
    </submittedName>
</protein>
<sequence>MNQPKTLAWHETLELHELVALQSTFLYKLKKNVKMIQEEELRALYIISIQALERNIKELIMFYPAAPGMKDLRISEEEVFLASDLLGTAKVAVRNYAIAITETATPILREVLTRHLVAAIKWHEQVFLYTYKKGIYPSYDLQQLLMNDLKLANAALAEDY</sequence>
<dbReference type="EMBL" id="QVTE01000005">
    <property type="protein sequence ID" value="RFU71369.1"/>
    <property type="molecule type" value="Genomic_DNA"/>
</dbReference>
<dbReference type="PANTHER" id="PTHR39183:SF1">
    <property type="entry name" value="SPORE COAT PROTEIN F-LIKE PROTEIN YHCQ"/>
    <property type="match status" value="1"/>
</dbReference>
<comment type="caution">
    <text evidence="1">The sequence shown here is derived from an EMBL/GenBank/DDBJ whole genome shotgun (WGS) entry which is preliminary data.</text>
</comment>
<evidence type="ECO:0000313" key="1">
    <source>
        <dbReference type="EMBL" id="RFU71369.1"/>
    </source>
</evidence>
<dbReference type="InterPro" id="IPR012851">
    <property type="entry name" value="Spore_coat_CotF-like"/>
</dbReference>
<organism evidence="1 2">
    <name type="scientific">Peribacillus saganii</name>
    <dbReference type="NCBI Taxonomy" id="2303992"/>
    <lineage>
        <taxon>Bacteria</taxon>
        <taxon>Bacillati</taxon>
        <taxon>Bacillota</taxon>
        <taxon>Bacilli</taxon>
        <taxon>Bacillales</taxon>
        <taxon>Bacillaceae</taxon>
        <taxon>Peribacillus</taxon>
    </lineage>
</organism>
<keyword evidence="1" id="KW-0167">Capsid protein</keyword>
<dbReference type="Proteomes" id="UP000264541">
    <property type="component" value="Unassembled WGS sequence"/>
</dbReference>
<dbReference type="RefSeq" id="WP_117325049.1">
    <property type="nucleotide sequence ID" value="NZ_QVTE01000005.1"/>
</dbReference>
<name>A0A372LT51_9BACI</name>
<dbReference type="PANTHER" id="PTHR39183">
    <property type="entry name" value="SPORE COAT PROTEIN F-LIKE PROTEIN YHCQ"/>
    <property type="match status" value="1"/>
</dbReference>
<proteinExistence type="predicted"/>
<keyword evidence="1" id="KW-0946">Virion</keyword>
<dbReference type="AlphaFoldDB" id="A0A372LT51"/>
<keyword evidence="2" id="KW-1185">Reference proteome</keyword>